<evidence type="ECO:0000313" key="2">
    <source>
        <dbReference type="EMBL" id="KAK4185472.1"/>
    </source>
</evidence>
<dbReference type="InterPro" id="IPR032675">
    <property type="entry name" value="LRR_dom_sf"/>
</dbReference>
<reference evidence="2" key="1">
    <citation type="journal article" date="2023" name="Mol. Phylogenet. Evol.">
        <title>Genome-scale phylogeny and comparative genomics of the fungal order Sordariales.</title>
        <authorList>
            <person name="Hensen N."/>
            <person name="Bonometti L."/>
            <person name="Westerberg I."/>
            <person name="Brannstrom I.O."/>
            <person name="Guillou S."/>
            <person name="Cros-Aarteil S."/>
            <person name="Calhoun S."/>
            <person name="Haridas S."/>
            <person name="Kuo A."/>
            <person name="Mondo S."/>
            <person name="Pangilinan J."/>
            <person name="Riley R."/>
            <person name="LaButti K."/>
            <person name="Andreopoulos B."/>
            <person name="Lipzen A."/>
            <person name="Chen C."/>
            <person name="Yan M."/>
            <person name="Daum C."/>
            <person name="Ng V."/>
            <person name="Clum A."/>
            <person name="Steindorff A."/>
            <person name="Ohm R.A."/>
            <person name="Martin F."/>
            <person name="Silar P."/>
            <person name="Natvig D.O."/>
            <person name="Lalanne C."/>
            <person name="Gautier V."/>
            <person name="Ament-Velasquez S.L."/>
            <person name="Kruys A."/>
            <person name="Hutchinson M.I."/>
            <person name="Powell A.J."/>
            <person name="Barry K."/>
            <person name="Miller A.N."/>
            <person name="Grigoriev I.V."/>
            <person name="Debuchy R."/>
            <person name="Gladieux P."/>
            <person name="Hiltunen Thoren M."/>
            <person name="Johannesson H."/>
        </authorList>
    </citation>
    <scope>NUCLEOTIDE SEQUENCE</scope>
    <source>
        <strain evidence="2">PSN309</strain>
    </source>
</reference>
<protein>
    <submittedName>
        <fullName evidence="2">Uncharacterized protein</fullName>
    </submittedName>
</protein>
<dbReference type="AlphaFoldDB" id="A0AAN6WSE8"/>
<name>A0AAN6WSE8_9PEZI</name>
<evidence type="ECO:0000313" key="3">
    <source>
        <dbReference type="Proteomes" id="UP001302126"/>
    </source>
</evidence>
<dbReference type="Proteomes" id="UP001302126">
    <property type="component" value="Unassembled WGS sequence"/>
</dbReference>
<proteinExistence type="predicted"/>
<accession>A0AAN6WSE8</accession>
<reference evidence="2" key="2">
    <citation type="submission" date="2023-05" db="EMBL/GenBank/DDBJ databases">
        <authorList>
            <consortium name="Lawrence Berkeley National Laboratory"/>
            <person name="Steindorff A."/>
            <person name="Hensen N."/>
            <person name="Bonometti L."/>
            <person name="Westerberg I."/>
            <person name="Brannstrom I.O."/>
            <person name="Guillou S."/>
            <person name="Cros-Aarteil S."/>
            <person name="Calhoun S."/>
            <person name="Haridas S."/>
            <person name="Kuo A."/>
            <person name="Mondo S."/>
            <person name="Pangilinan J."/>
            <person name="Riley R."/>
            <person name="Labutti K."/>
            <person name="Andreopoulos B."/>
            <person name="Lipzen A."/>
            <person name="Chen C."/>
            <person name="Yanf M."/>
            <person name="Daum C."/>
            <person name="Ng V."/>
            <person name="Clum A."/>
            <person name="Ohm R."/>
            <person name="Martin F."/>
            <person name="Silar P."/>
            <person name="Natvig D."/>
            <person name="Lalanne C."/>
            <person name="Gautier V."/>
            <person name="Ament-Velasquez S.L."/>
            <person name="Kruys A."/>
            <person name="Hutchinson M.I."/>
            <person name="Powell A.J."/>
            <person name="Barry K."/>
            <person name="Miller A.N."/>
            <person name="Grigoriev I.V."/>
            <person name="Debuchy R."/>
            <person name="Gladieux P."/>
            <person name="Thoren M.H."/>
            <person name="Johannesson H."/>
        </authorList>
    </citation>
    <scope>NUCLEOTIDE SEQUENCE</scope>
    <source>
        <strain evidence="2">PSN309</strain>
    </source>
</reference>
<gene>
    <name evidence="2" type="ORF">QBC35DRAFT_503521</name>
</gene>
<evidence type="ECO:0000256" key="1">
    <source>
        <dbReference type="SAM" id="MobiDB-lite"/>
    </source>
</evidence>
<comment type="caution">
    <text evidence="2">The sequence shown here is derived from an EMBL/GenBank/DDBJ whole genome shotgun (WGS) entry which is preliminary data.</text>
</comment>
<dbReference type="Gene3D" id="3.80.10.10">
    <property type="entry name" value="Ribonuclease Inhibitor"/>
    <property type="match status" value="1"/>
</dbReference>
<feature type="region of interest" description="Disordered" evidence="1">
    <location>
        <begin position="53"/>
        <end position="77"/>
    </location>
</feature>
<organism evidence="2 3">
    <name type="scientific">Podospora australis</name>
    <dbReference type="NCBI Taxonomy" id="1536484"/>
    <lineage>
        <taxon>Eukaryota</taxon>
        <taxon>Fungi</taxon>
        <taxon>Dikarya</taxon>
        <taxon>Ascomycota</taxon>
        <taxon>Pezizomycotina</taxon>
        <taxon>Sordariomycetes</taxon>
        <taxon>Sordariomycetidae</taxon>
        <taxon>Sordariales</taxon>
        <taxon>Podosporaceae</taxon>
        <taxon>Podospora</taxon>
    </lineage>
</organism>
<keyword evidence="3" id="KW-1185">Reference proteome</keyword>
<sequence>MLEIAMASFRNLPNEIVEQIVDALRPGCPHSSSTQICHDVECSNDSVKKDVARGEGSAVHDEYNEAHPDHNNDSKSDVVKNSSRLYQMVNPAIRIQQSALASLCQTSKWLNVIATPHLYRRPVAPSWWLLIRTLIARNDLADQVRDIWFMELITLDHKLWPSEVRVYWKACFQGLPRSSSPENLEEFLYDENGEVWTYGENPGVNLLLLLCRSAEKVQGSVTHAYSFTLCEPDSLMRLRTAILHHPHERDYGMTSFHLNWRLFAAAPELESLVVRHINGCGKFPSEVWLGKLRVLHLELAALDKDDFVNILSVFPNLGKLLYQFQNTMDMDEIWQCSAEEMLEAVVSHAPKLKGLVLDTSEDEWWAQSNEWNPDAIRELSEKLESLGIDVVWTEQEKWQRAGTSEAS</sequence>
<dbReference type="EMBL" id="MU864448">
    <property type="protein sequence ID" value="KAK4185472.1"/>
    <property type="molecule type" value="Genomic_DNA"/>
</dbReference>